<evidence type="ECO:0000256" key="8">
    <source>
        <dbReference type="SAM" id="Phobius"/>
    </source>
</evidence>
<keyword evidence="3" id="KW-0808">Transferase</keyword>
<evidence type="ECO:0000256" key="1">
    <source>
        <dbReference type="ARBA" id="ARBA00004141"/>
    </source>
</evidence>
<dbReference type="NCBIfam" id="NF038066">
    <property type="entry name" value="MptB"/>
    <property type="match status" value="1"/>
</dbReference>
<dbReference type="AlphaFoldDB" id="A0A1M4XSN2"/>
<keyword evidence="2" id="KW-0328">Glycosyltransferase</keyword>
<evidence type="ECO:0000256" key="2">
    <source>
        <dbReference type="ARBA" id="ARBA00022676"/>
    </source>
</evidence>
<dbReference type="GO" id="GO:0016757">
    <property type="term" value="F:glycosyltransferase activity"/>
    <property type="evidence" value="ECO:0007669"/>
    <property type="project" value="UniProtKB-KW"/>
</dbReference>
<keyword evidence="5 8" id="KW-1133">Transmembrane helix</keyword>
<evidence type="ECO:0008006" key="11">
    <source>
        <dbReference type="Google" id="ProtNLM"/>
    </source>
</evidence>
<evidence type="ECO:0000256" key="7">
    <source>
        <dbReference type="ARBA" id="ARBA00043987"/>
    </source>
</evidence>
<feature type="transmembrane region" description="Helical" evidence="8">
    <location>
        <begin position="320"/>
        <end position="344"/>
    </location>
</feature>
<name>A0A1M4XSN2_9FLAO</name>
<keyword evidence="4 8" id="KW-0812">Transmembrane</keyword>
<dbReference type="STRING" id="1155689.SAMN05444278_11048"/>
<evidence type="ECO:0000256" key="4">
    <source>
        <dbReference type="ARBA" id="ARBA00022692"/>
    </source>
</evidence>
<comment type="subcellular location">
    <subcellularLocation>
        <location evidence="1">Membrane</location>
        <topology evidence="1">Multi-pass membrane protein</topology>
    </subcellularLocation>
</comment>
<sequence>MLHLLFLSGIIFLNQTERHEHFQLIGIYLSAFTLLFILIKYQKSSFFELIILSLASRLLLWDYFPALSQDFYRFIWDGMLNAKGFNVYVNLPQTLWENFSIEHNQFTETLYRKMGKLSAHNYTNYPPFAQLIYTLLYKICGENITTYIYGLRIVNWLAEIGIFWFMWQLMRHFKINLKSIFWLILNPLILLELTGNLHFEAVMLCFFLGFLYFFLVKKRYYLSILLLSLSIVSKLLPLIILPLILSYRYHKNLRISILKGLFLCSQTLILSLISYLYFVDQQLISSYSESLGLWFSTFEFNASIYYVLREIGYWMVGYNAIAFIGKLLAAVIFFTVMCISFWKYKQNKAEEFLKKMSVIFLIYFLLATTVHPWYLILPLSLGIINRNFLTKQLLLIWSATIILSYISYKTEIVKEPTIILIVEYSLIYLIILKYLFLRLRKRLNTSYSANTKT</sequence>
<dbReference type="OrthoDB" id="1491846at2"/>
<feature type="transmembrane region" description="Helical" evidence="8">
    <location>
        <begin position="220"/>
        <end position="245"/>
    </location>
</feature>
<keyword evidence="6 8" id="KW-0472">Membrane</keyword>
<proteinExistence type="inferred from homology"/>
<reference evidence="9 10" key="1">
    <citation type="submission" date="2016-11" db="EMBL/GenBank/DDBJ databases">
        <authorList>
            <person name="Jaros S."/>
            <person name="Januszkiewicz K."/>
            <person name="Wedrychowicz H."/>
        </authorList>
    </citation>
    <scope>NUCLEOTIDE SEQUENCE [LARGE SCALE GENOMIC DNA]</scope>
    <source>
        <strain evidence="9 10">DSM 25661</strain>
    </source>
</reference>
<evidence type="ECO:0000313" key="9">
    <source>
        <dbReference type="EMBL" id="SHE96465.1"/>
    </source>
</evidence>
<dbReference type="GO" id="GO:0016020">
    <property type="term" value="C:membrane"/>
    <property type="evidence" value="ECO:0007669"/>
    <property type="project" value="UniProtKB-SubCell"/>
</dbReference>
<evidence type="ECO:0000256" key="5">
    <source>
        <dbReference type="ARBA" id="ARBA00022989"/>
    </source>
</evidence>
<evidence type="ECO:0000256" key="6">
    <source>
        <dbReference type="ARBA" id="ARBA00023136"/>
    </source>
</evidence>
<feature type="transmembrane region" description="Helical" evidence="8">
    <location>
        <begin position="22"/>
        <end position="39"/>
    </location>
</feature>
<comment type="similarity">
    <text evidence="7">Belongs to the MptA/B family.</text>
</comment>
<dbReference type="EMBL" id="FQTW01000010">
    <property type="protein sequence ID" value="SHE96465.1"/>
    <property type="molecule type" value="Genomic_DNA"/>
</dbReference>
<dbReference type="InterPro" id="IPR049829">
    <property type="entry name" value="MptA/B-like"/>
</dbReference>
<gene>
    <name evidence="9" type="ORF">SAMN05444278_11048</name>
</gene>
<feature type="transmembrane region" description="Helical" evidence="8">
    <location>
        <begin position="418"/>
        <end position="436"/>
    </location>
</feature>
<dbReference type="Pfam" id="PF26314">
    <property type="entry name" value="MptA_B_family"/>
    <property type="match status" value="1"/>
</dbReference>
<protein>
    <recommendedName>
        <fullName evidence="11">Mannosyltransferase</fullName>
    </recommendedName>
</protein>
<accession>A0A1M4XSN2</accession>
<feature type="transmembrane region" description="Helical" evidence="8">
    <location>
        <begin position="257"/>
        <end position="279"/>
    </location>
</feature>
<keyword evidence="10" id="KW-1185">Reference proteome</keyword>
<feature type="transmembrane region" description="Helical" evidence="8">
    <location>
        <begin position="147"/>
        <end position="167"/>
    </location>
</feature>
<dbReference type="RefSeq" id="WP_143185679.1">
    <property type="nucleotide sequence ID" value="NZ_FQTW01000010.1"/>
</dbReference>
<organism evidence="9 10">
    <name type="scientific">Psychroflexus salarius</name>
    <dbReference type="NCBI Taxonomy" id="1155689"/>
    <lineage>
        <taxon>Bacteria</taxon>
        <taxon>Pseudomonadati</taxon>
        <taxon>Bacteroidota</taxon>
        <taxon>Flavobacteriia</taxon>
        <taxon>Flavobacteriales</taxon>
        <taxon>Flavobacteriaceae</taxon>
        <taxon>Psychroflexus</taxon>
    </lineage>
</organism>
<evidence type="ECO:0000313" key="10">
    <source>
        <dbReference type="Proteomes" id="UP000184462"/>
    </source>
</evidence>
<feature type="transmembrane region" description="Helical" evidence="8">
    <location>
        <begin position="356"/>
        <end position="376"/>
    </location>
</feature>
<feature type="transmembrane region" description="Helical" evidence="8">
    <location>
        <begin position="188"/>
        <end position="214"/>
    </location>
</feature>
<evidence type="ECO:0000256" key="3">
    <source>
        <dbReference type="ARBA" id="ARBA00022679"/>
    </source>
</evidence>
<feature type="transmembrane region" description="Helical" evidence="8">
    <location>
        <begin position="388"/>
        <end position="406"/>
    </location>
</feature>
<dbReference type="Proteomes" id="UP000184462">
    <property type="component" value="Unassembled WGS sequence"/>
</dbReference>